<dbReference type="EMBL" id="RJVU01066372">
    <property type="protein sequence ID" value="ROI93604.1"/>
    <property type="molecule type" value="Genomic_DNA"/>
</dbReference>
<evidence type="ECO:0000256" key="6">
    <source>
        <dbReference type="ARBA" id="ARBA00022974"/>
    </source>
</evidence>
<comment type="caution">
    <text evidence="14">The sequence shown here is derived from an EMBL/GenBank/DDBJ whole genome shotgun (WGS) entry which is preliminary data.</text>
</comment>
<evidence type="ECO:0000256" key="3">
    <source>
        <dbReference type="ARBA" id="ARBA00022475"/>
    </source>
</evidence>
<keyword evidence="15" id="KW-1185">Reference proteome</keyword>
<dbReference type="AlphaFoldDB" id="A0A3N0XPJ7"/>
<evidence type="ECO:0000313" key="14">
    <source>
        <dbReference type="EMBL" id="ROI93604.1"/>
    </source>
</evidence>
<evidence type="ECO:0000256" key="13">
    <source>
        <dbReference type="SAM" id="MobiDB-lite"/>
    </source>
</evidence>
<evidence type="ECO:0000256" key="11">
    <source>
        <dbReference type="RuleBase" id="RU003518"/>
    </source>
</evidence>
<dbReference type="InterPro" id="IPR001863">
    <property type="entry name" value="Glypican"/>
</dbReference>
<sequence>MNAVDSSVAAMKAEDSGVAAMKAEDSGVATTAISPSVLTDAMLLVTERLEGPFNIESVMEPIDVKISEAIMNMQENSMQLSYQVFQGCGQPKPSGMSRSARGVPDTFSGRFSPYSPEELPTASAGSRLDRLVTDMKEKLKQFRKFWSSLPVSVCQEEDVASTGGAEDERCWNGREQGRFVPEVPTDGRSGNDPDASRPDAVIRQQIVALRVTSNKLKNAYDGNDIFFQDSNEESSGSGSGSGVTDSDSFVTDAPVQEPENREEESSASPSVRPDVLLLLLLSFSALAVSDRWR</sequence>
<dbReference type="PANTHER" id="PTHR10822:SF31">
    <property type="entry name" value="GLYPICAN-6"/>
    <property type="match status" value="1"/>
</dbReference>
<dbReference type="GO" id="GO:0009986">
    <property type="term" value="C:cell surface"/>
    <property type="evidence" value="ECO:0007669"/>
    <property type="project" value="TreeGrafter"/>
</dbReference>
<reference evidence="14 15" key="1">
    <citation type="submission" date="2018-10" db="EMBL/GenBank/DDBJ databases">
        <title>Genome assembly for a Yunnan-Guizhou Plateau 3E fish, Anabarilius grahami (Regan), and its evolutionary and genetic applications.</title>
        <authorList>
            <person name="Jiang W."/>
        </authorList>
    </citation>
    <scope>NUCLEOTIDE SEQUENCE [LARGE SCALE GENOMIC DNA]</scope>
    <source>
        <strain evidence="14">AG-KIZ</strain>
        <tissue evidence="14">Muscle</tissue>
    </source>
</reference>
<evidence type="ECO:0000256" key="5">
    <source>
        <dbReference type="ARBA" id="ARBA00022729"/>
    </source>
</evidence>
<evidence type="ECO:0000256" key="7">
    <source>
        <dbReference type="ARBA" id="ARBA00023136"/>
    </source>
</evidence>
<dbReference type="GO" id="GO:0009966">
    <property type="term" value="P:regulation of signal transduction"/>
    <property type="evidence" value="ECO:0007669"/>
    <property type="project" value="InterPro"/>
</dbReference>
<keyword evidence="7 12" id="KW-0472">Membrane</keyword>
<feature type="compositionally biased region" description="Basic and acidic residues" evidence="13">
    <location>
        <begin position="166"/>
        <end position="177"/>
    </location>
</feature>
<organism evidence="14 15">
    <name type="scientific">Anabarilius grahami</name>
    <name type="common">Kanglang fish</name>
    <name type="synonym">Barilius grahami</name>
    <dbReference type="NCBI Taxonomy" id="495550"/>
    <lineage>
        <taxon>Eukaryota</taxon>
        <taxon>Metazoa</taxon>
        <taxon>Chordata</taxon>
        <taxon>Craniata</taxon>
        <taxon>Vertebrata</taxon>
        <taxon>Euteleostomi</taxon>
        <taxon>Actinopterygii</taxon>
        <taxon>Neopterygii</taxon>
        <taxon>Teleostei</taxon>
        <taxon>Ostariophysi</taxon>
        <taxon>Cypriniformes</taxon>
        <taxon>Xenocyprididae</taxon>
        <taxon>Xenocypridinae</taxon>
        <taxon>Xenocypridinae incertae sedis</taxon>
        <taxon>Anabarilius</taxon>
    </lineage>
</organism>
<dbReference type="GO" id="GO:0016477">
    <property type="term" value="P:cell migration"/>
    <property type="evidence" value="ECO:0007669"/>
    <property type="project" value="TreeGrafter"/>
</dbReference>
<dbReference type="GO" id="GO:0005886">
    <property type="term" value="C:plasma membrane"/>
    <property type="evidence" value="ECO:0007669"/>
    <property type="project" value="UniProtKB-SubCell"/>
</dbReference>
<comment type="subcellular location">
    <subcellularLocation>
        <location evidence="1 12">Cell membrane</location>
        <topology evidence="1 12">Lipid-anchor</topology>
        <topology evidence="1 12">GPI-anchor</topology>
    </subcellularLocation>
</comment>
<comment type="similarity">
    <text evidence="2 11">Belongs to the glypican family.</text>
</comment>
<feature type="region of interest" description="Disordered" evidence="13">
    <location>
        <begin position="229"/>
        <end position="271"/>
    </location>
</feature>
<evidence type="ECO:0000256" key="10">
    <source>
        <dbReference type="ARBA" id="ARBA00023288"/>
    </source>
</evidence>
<evidence type="ECO:0000256" key="4">
    <source>
        <dbReference type="ARBA" id="ARBA00022622"/>
    </source>
</evidence>
<evidence type="ECO:0000313" key="15">
    <source>
        <dbReference type="Proteomes" id="UP000281406"/>
    </source>
</evidence>
<evidence type="ECO:0000256" key="2">
    <source>
        <dbReference type="ARBA" id="ARBA00010260"/>
    </source>
</evidence>
<keyword evidence="3" id="KW-1003">Cell membrane</keyword>
<name>A0A3N0XPJ7_ANAGA</name>
<dbReference type="GO" id="GO:0098552">
    <property type="term" value="C:side of membrane"/>
    <property type="evidence" value="ECO:0007669"/>
    <property type="project" value="UniProtKB-KW"/>
</dbReference>
<dbReference type="Proteomes" id="UP000281406">
    <property type="component" value="Unassembled WGS sequence"/>
</dbReference>
<gene>
    <name evidence="14" type="ORF">DPX16_5370</name>
</gene>
<evidence type="ECO:0000256" key="9">
    <source>
        <dbReference type="ARBA" id="ARBA00023207"/>
    </source>
</evidence>
<dbReference type="GO" id="GO:0005576">
    <property type="term" value="C:extracellular region"/>
    <property type="evidence" value="ECO:0007669"/>
    <property type="project" value="TreeGrafter"/>
</dbReference>
<protein>
    <submittedName>
        <fullName evidence="14">Glypican-6</fullName>
    </submittedName>
</protein>
<keyword evidence="10 12" id="KW-0449">Lipoprotein</keyword>
<keyword evidence="9 12" id="KW-0357">Heparan sulfate</keyword>
<accession>A0A3N0XPJ7</accession>
<dbReference type="OrthoDB" id="10010764at2759"/>
<dbReference type="GO" id="GO:0045202">
    <property type="term" value="C:synapse"/>
    <property type="evidence" value="ECO:0007669"/>
    <property type="project" value="TreeGrafter"/>
</dbReference>
<evidence type="ECO:0000256" key="1">
    <source>
        <dbReference type="ARBA" id="ARBA00004609"/>
    </source>
</evidence>
<feature type="region of interest" description="Disordered" evidence="13">
    <location>
        <begin position="160"/>
        <end position="200"/>
    </location>
</feature>
<keyword evidence="5" id="KW-0732">Signal</keyword>
<keyword evidence="4 12" id="KW-0336">GPI-anchor</keyword>
<proteinExistence type="inferred from homology"/>
<evidence type="ECO:0000256" key="12">
    <source>
        <dbReference type="RuleBase" id="RU003519"/>
    </source>
</evidence>
<evidence type="ECO:0000256" key="8">
    <source>
        <dbReference type="ARBA" id="ARBA00023180"/>
    </source>
</evidence>
<dbReference type="PANTHER" id="PTHR10822">
    <property type="entry name" value="GLYPICAN"/>
    <property type="match status" value="1"/>
</dbReference>
<dbReference type="Pfam" id="PF01153">
    <property type="entry name" value="Glypican"/>
    <property type="match status" value="1"/>
</dbReference>
<keyword evidence="6 12" id="KW-0654">Proteoglycan</keyword>
<comment type="function">
    <text evidence="12">Cell surface proteoglycan.</text>
</comment>
<keyword evidence="8" id="KW-0325">Glycoprotein</keyword>
<dbReference type="GO" id="GO:1905475">
    <property type="term" value="P:regulation of protein localization to membrane"/>
    <property type="evidence" value="ECO:0007669"/>
    <property type="project" value="TreeGrafter"/>
</dbReference>